<feature type="region of interest" description="Disordered" evidence="3">
    <location>
        <begin position="91"/>
        <end position="131"/>
    </location>
</feature>
<gene>
    <name evidence="5" type="ORF">MG3_00058</name>
</gene>
<comment type="subcellular location">
    <subcellularLocation>
        <location evidence="1">Nucleus</location>
    </subcellularLocation>
</comment>
<reference evidence="5 6" key="1">
    <citation type="submission" date="2013-12" db="EMBL/GenBank/DDBJ databases">
        <title>The Genome Sequence of Candida albicans P78048.</title>
        <authorList>
            <consortium name="The Broad Institute Genome Sequencing Platform"/>
            <consortium name="The Broad Institute Genome Sequencing Center for Infectious Disease"/>
            <person name="Cuomo C."/>
            <person name="Bennett R."/>
            <person name="Hirakawa M."/>
            <person name="Noverr M."/>
            <person name="Mitchell A."/>
            <person name="Young S.K."/>
            <person name="Zeng Q."/>
            <person name="Gargeya S."/>
            <person name="Fitzgerald M."/>
            <person name="Abouelleil A."/>
            <person name="Alvarado L."/>
            <person name="Berlin A.M."/>
            <person name="Chapman S.B."/>
            <person name="Dewar J."/>
            <person name="Goldberg J."/>
            <person name="Griggs A."/>
            <person name="Gujja S."/>
            <person name="Hansen M."/>
            <person name="Howarth C."/>
            <person name="Imamovic A."/>
            <person name="Larimer J."/>
            <person name="McCowan C."/>
            <person name="Murphy C."/>
            <person name="Pearson M."/>
            <person name="Priest M."/>
            <person name="Roberts A."/>
            <person name="Saif S."/>
            <person name="Shea T."/>
            <person name="Sykes S."/>
            <person name="Wortman J."/>
            <person name="Nusbaum C."/>
            <person name="Birren B."/>
        </authorList>
    </citation>
    <scope>NUCLEOTIDE SEQUENCE [LARGE SCALE GENOMIC DNA]</scope>
    <source>
        <strain evidence="5 6">P78048</strain>
    </source>
</reference>
<dbReference type="GO" id="GO:0008270">
    <property type="term" value="F:zinc ion binding"/>
    <property type="evidence" value="ECO:0007669"/>
    <property type="project" value="InterPro"/>
</dbReference>
<evidence type="ECO:0000256" key="3">
    <source>
        <dbReference type="SAM" id="MobiDB-lite"/>
    </source>
</evidence>
<dbReference type="InterPro" id="IPR021858">
    <property type="entry name" value="Fun_TF"/>
</dbReference>
<name>A0AB34Q0C7_CANAX</name>
<dbReference type="GO" id="GO:0000981">
    <property type="term" value="F:DNA-binding transcription factor activity, RNA polymerase II-specific"/>
    <property type="evidence" value="ECO:0007669"/>
    <property type="project" value="InterPro"/>
</dbReference>
<feature type="compositionally biased region" description="Polar residues" evidence="3">
    <location>
        <begin position="94"/>
        <end position="118"/>
    </location>
</feature>
<protein>
    <recommendedName>
        <fullName evidence="4">Zn(2)-C6 fungal-type domain-containing protein</fullName>
    </recommendedName>
</protein>
<dbReference type="InterPro" id="IPR036864">
    <property type="entry name" value="Zn2-C6_fun-type_DNA-bd_sf"/>
</dbReference>
<sequence length="583" mass="66747">MFYVFDLTSNETIATDTSQAHELQPTTTPSNQQHIKLRTILNTSKRSRTGCLQCRARKKKCNEEHPVCGSCKRRKVNCSWRVTSKFKILKNGHQENSTSSEEIQKSNYTRVDNQSTNDDPPDQNILGGSDKALHQESDNTDIISLDKNLSSISPKYLSEPGYDFSDLSFLEHCIPSPINSHIFQPFKYLNVQGLYFLDGFIANVAKKFSIGHESSNYILKTFYQLSEEHEAVSYALAAWGGIFIEGGFTENVNHFLGEAIFKMSQEYPNLNNISKKDVYILLNYYLVYIGLQVCAGDVSQWHQIFHRTIDLVKRQGGLSSIIEMFDCSNEIKWLLSDIQYHDILSSNTFQKGTMLPMEEYNSVFKEAKILELGNYGLDPFQGCIQPIYLVLGEITSSAVDLRLRQHEIEIDGDITSRLEFYHEADKCYRDLSYKISNCIPNIEQMKLIKDDRYELELHLTLFEVYSLTCQLCLNYLIKKLPANTLDMQLLVLNCLASIDILIDTKMKSALSFSLLVCGITCCSKNDRSSMLNRFKIVSDDYKAGNVTLIKSIVEKVWERNQNGQLCVDWLTICQENNWNISFC</sequence>
<evidence type="ECO:0000313" key="6">
    <source>
        <dbReference type="Proteomes" id="UP000030161"/>
    </source>
</evidence>
<evidence type="ECO:0000256" key="1">
    <source>
        <dbReference type="ARBA" id="ARBA00004123"/>
    </source>
</evidence>
<dbReference type="PROSITE" id="PS00463">
    <property type="entry name" value="ZN2_CY6_FUNGAL_1"/>
    <property type="match status" value="1"/>
</dbReference>
<dbReference type="CDD" id="cd00067">
    <property type="entry name" value="GAL4"/>
    <property type="match status" value="1"/>
</dbReference>
<dbReference type="AlphaFoldDB" id="A0AB34Q0C7"/>
<dbReference type="GO" id="GO:0045944">
    <property type="term" value="P:positive regulation of transcription by RNA polymerase II"/>
    <property type="evidence" value="ECO:0007669"/>
    <property type="project" value="TreeGrafter"/>
</dbReference>
<evidence type="ECO:0000256" key="2">
    <source>
        <dbReference type="ARBA" id="ARBA00023242"/>
    </source>
</evidence>
<dbReference type="PANTHER" id="PTHR37534:SF7">
    <property type="entry name" value="TRANSCRIPTIONAL ACTIVATOR PROTEIN UGA3"/>
    <property type="match status" value="1"/>
</dbReference>
<keyword evidence="2" id="KW-0539">Nucleus</keyword>
<evidence type="ECO:0000259" key="4">
    <source>
        <dbReference type="PROSITE" id="PS50048"/>
    </source>
</evidence>
<dbReference type="Proteomes" id="UP000030161">
    <property type="component" value="Unassembled WGS sequence"/>
</dbReference>
<dbReference type="GO" id="GO:0000976">
    <property type="term" value="F:transcription cis-regulatory region binding"/>
    <property type="evidence" value="ECO:0007669"/>
    <property type="project" value="TreeGrafter"/>
</dbReference>
<dbReference type="PROSITE" id="PS50048">
    <property type="entry name" value="ZN2_CY6_FUNGAL_2"/>
    <property type="match status" value="1"/>
</dbReference>
<dbReference type="SMART" id="SM00066">
    <property type="entry name" value="GAL4"/>
    <property type="match status" value="1"/>
</dbReference>
<evidence type="ECO:0000313" key="5">
    <source>
        <dbReference type="EMBL" id="KGR21839.1"/>
    </source>
</evidence>
<dbReference type="InterPro" id="IPR001138">
    <property type="entry name" value="Zn2Cys6_DnaBD"/>
</dbReference>
<dbReference type="EMBL" id="AJIX01000002">
    <property type="protein sequence ID" value="KGR21839.1"/>
    <property type="molecule type" value="Genomic_DNA"/>
</dbReference>
<dbReference type="GO" id="GO:0005634">
    <property type="term" value="C:nucleus"/>
    <property type="evidence" value="ECO:0007669"/>
    <property type="project" value="UniProtKB-SubCell"/>
</dbReference>
<organism evidence="5 6">
    <name type="scientific">Candida albicans P78048</name>
    <dbReference type="NCBI Taxonomy" id="1094989"/>
    <lineage>
        <taxon>Eukaryota</taxon>
        <taxon>Fungi</taxon>
        <taxon>Dikarya</taxon>
        <taxon>Ascomycota</taxon>
        <taxon>Saccharomycotina</taxon>
        <taxon>Pichiomycetes</taxon>
        <taxon>Debaryomycetaceae</taxon>
        <taxon>Candida/Lodderomyces clade</taxon>
        <taxon>Candida</taxon>
    </lineage>
</organism>
<dbReference type="Pfam" id="PF00172">
    <property type="entry name" value="Zn_clus"/>
    <property type="match status" value="1"/>
</dbReference>
<dbReference type="PANTHER" id="PTHR37534">
    <property type="entry name" value="TRANSCRIPTIONAL ACTIVATOR PROTEIN UGA3"/>
    <property type="match status" value="1"/>
</dbReference>
<dbReference type="SUPFAM" id="SSF57701">
    <property type="entry name" value="Zn2/Cys6 DNA-binding domain"/>
    <property type="match status" value="1"/>
</dbReference>
<proteinExistence type="predicted"/>
<feature type="domain" description="Zn(2)-C6 fungal-type" evidence="4">
    <location>
        <begin position="50"/>
        <end position="80"/>
    </location>
</feature>
<dbReference type="Gene3D" id="4.10.240.10">
    <property type="entry name" value="Zn(2)-C6 fungal-type DNA-binding domain"/>
    <property type="match status" value="1"/>
</dbReference>
<dbReference type="Pfam" id="PF11951">
    <property type="entry name" value="Fungal_trans_2"/>
    <property type="match status" value="1"/>
</dbReference>
<accession>A0AB34Q0C7</accession>
<comment type="caution">
    <text evidence="5">The sequence shown here is derived from an EMBL/GenBank/DDBJ whole genome shotgun (WGS) entry which is preliminary data.</text>
</comment>